<feature type="non-terminal residue" evidence="2">
    <location>
        <position position="42"/>
    </location>
</feature>
<feature type="region of interest" description="Disordered" evidence="1">
    <location>
        <begin position="1"/>
        <end position="42"/>
    </location>
</feature>
<accession>A0A8X6N8B1</accession>
<organism evidence="2 3">
    <name type="scientific">Nephila pilipes</name>
    <name type="common">Giant wood spider</name>
    <name type="synonym">Nephila maculata</name>
    <dbReference type="NCBI Taxonomy" id="299642"/>
    <lineage>
        <taxon>Eukaryota</taxon>
        <taxon>Metazoa</taxon>
        <taxon>Ecdysozoa</taxon>
        <taxon>Arthropoda</taxon>
        <taxon>Chelicerata</taxon>
        <taxon>Arachnida</taxon>
        <taxon>Araneae</taxon>
        <taxon>Araneomorphae</taxon>
        <taxon>Entelegynae</taxon>
        <taxon>Araneoidea</taxon>
        <taxon>Nephilidae</taxon>
        <taxon>Nephila</taxon>
    </lineage>
</organism>
<protein>
    <submittedName>
        <fullName evidence="2">Uncharacterized protein</fullName>
    </submittedName>
</protein>
<name>A0A8X6N8B1_NEPPI</name>
<gene>
    <name evidence="2" type="ORF">NPIL_513611</name>
</gene>
<evidence type="ECO:0000313" key="3">
    <source>
        <dbReference type="Proteomes" id="UP000887013"/>
    </source>
</evidence>
<dbReference type="Proteomes" id="UP000887013">
    <property type="component" value="Unassembled WGS sequence"/>
</dbReference>
<keyword evidence="3" id="KW-1185">Reference proteome</keyword>
<dbReference type="EMBL" id="BMAW01006643">
    <property type="protein sequence ID" value="GFS99675.1"/>
    <property type="molecule type" value="Genomic_DNA"/>
</dbReference>
<evidence type="ECO:0000256" key="1">
    <source>
        <dbReference type="SAM" id="MobiDB-lite"/>
    </source>
</evidence>
<reference evidence="2" key="1">
    <citation type="submission" date="2020-08" db="EMBL/GenBank/DDBJ databases">
        <title>Multicomponent nature underlies the extraordinary mechanical properties of spider dragline silk.</title>
        <authorList>
            <person name="Kono N."/>
            <person name="Nakamura H."/>
            <person name="Mori M."/>
            <person name="Yoshida Y."/>
            <person name="Ohtoshi R."/>
            <person name="Malay A.D."/>
            <person name="Moran D.A.P."/>
            <person name="Tomita M."/>
            <person name="Numata K."/>
            <person name="Arakawa K."/>
        </authorList>
    </citation>
    <scope>NUCLEOTIDE SEQUENCE</scope>
</reference>
<feature type="compositionally biased region" description="Basic and acidic residues" evidence="1">
    <location>
        <begin position="16"/>
        <end position="28"/>
    </location>
</feature>
<sequence length="42" mass="4811">MITEGQENSIIPTSMGHKDFSEKKKNPEETTVNMRKNSLFGR</sequence>
<feature type="compositionally biased region" description="Polar residues" evidence="1">
    <location>
        <begin position="1"/>
        <end position="12"/>
    </location>
</feature>
<comment type="caution">
    <text evidence="2">The sequence shown here is derived from an EMBL/GenBank/DDBJ whole genome shotgun (WGS) entry which is preliminary data.</text>
</comment>
<evidence type="ECO:0000313" key="2">
    <source>
        <dbReference type="EMBL" id="GFS99675.1"/>
    </source>
</evidence>
<proteinExistence type="predicted"/>
<dbReference type="AlphaFoldDB" id="A0A8X6N8B1"/>